<accession>A0ACC3NK21</accession>
<dbReference type="EMBL" id="JAUTXU010000031">
    <property type="protein sequence ID" value="KAK3718477.1"/>
    <property type="molecule type" value="Genomic_DNA"/>
</dbReference>
<dbReference type="Proteomes" id="UP001281147">
    <property type="component" value="Unassembled WGS sequence"/>
</dbReference>
<evidence type="ECO:0000313" key="2">
    <source>
        <dbReference type="Proteomes" id="UP001281147"/>
    </source>
</evidence>
<comment type="caution">
    <text evidence="1">The sequence shown here is derived from an EMBL/GenBank/DDBJ whole genome shotgun (WGS) entry which is preliminary data.</text>
</comment>
<sequence>MDPAAPDEDRRRSTIAFAGPSLAPSDSISRTEGRPPRMTKAYSVSTSRTDDSSTARATAVPRTSSPAESAWSGSAVPLTETNLEALNEAEPAPTSTAPELRRLGSHTAGRSLRRESRRYSTAVSDEPPAEGKIVNQGSRHGSRRYSTAASDRQPGTGSNGTSYASRSDWRQRSITTNNAPAWRASPTATASFRRRSTAIMDERADDSLRSSPMSPRNTATSYSQRRITAPSSFPSSSGGCPRMAPRTRPPTANPSYKHQDDMSASSIRAIHSTHRRGSTKPRNVAAEVAVGTAAQTNAKSLSSSTAADEDGTVEASRTSTNSQAPQPSRVTAPASGTGLRQTQPQHQARSTEAT</sequence>
<gene>
    <name evidence="1" type="ORF">LTR37_004981</name>
</gene>
<organism evidence="1 2">
    <name type="scientific">Vermiconidia calcicola</name>
    <dbReference type="NCBI Taxonomy" id="1690605"/>
    <lineage>
        <taxon>Eukaryota</taxon>
        <taxon>Fungi</taxon>
        <taxon>Dikarya</taxon>
        <taxon>Ascomycota</taxon>
        <taxon>Pezizomycotina</taxon>
        <taxon>Dothideomycetes</taxon>
        <taxon>Dothideomycetidae</taxon>
        <taxon>Mycosphaerellales</taxon>
        <taxon>Extremaceae</taxon>
        <taxon>Vermiconidia</taxon>
    </lineage>
</organism>
<name>A0ACC3NK21_9PEZI</name>
<evidence type="ECO:0000313" key="1">
    <source>
        <dbReference type="EMBL" id="KAK3718477.1"/>
    </source>
</evidence>
<reference evidence="1" key="1">
    <citation type="submission" date="2023-07" db="EMBL/GenBank/DDBJ databases">
        <title>Black Yeasts Isolated from many extreme environments.</title>
        <authorList>
            <person name="Coleine C."/>
            <person name="Stajich J.E."/>
            <person name="Selbmann L."/>
        </authorList>
    </citation>
    <scope>NUCLEOTIDE SEQUENCE</scope>
    <source>
        <strain evidence="1">CCFEE 5714</strain>
    </source>
</reference>
<keyword evidence="2" id="KW-1185">Reference proteome</keyword>
<protein>
    <submittedName>
        <fullName evidence="1">Uncharacterized protein</fullName>
    </submittedName>
</protein>
<proteinExistence type="predicted"/>